<dbReference type="GO" id="GO:0070973">
    <property type="term" value="P:protein localization to endoplasmic reticulum exit site"/>
    <property type="evidence" value="ECO:0007669"/>
    <property type="project" value="TreeGrafter"/>
</dbReference>
<accession>A0A1C7ME79</accession>
<proteinExistence type="predicted"/>
<feature type="region of interest" description="Disordered" evidence="1">
    <location>
        <begin position="115"/>
        <end position="206"/>
    </location>
</feature>
<evidence type="ECO:0000313" key="2">
    <source>
        <dbReference type="EMBL" id="OBZ75118.1"/>
    </source>
</evidence>
<dbReference type="STRING" id="5627.A0A1C7ME79"/>
<sequence length="221" mass="23254">MSFNANAASTSGFISPMDDPAFSVTPTAGKPFSNPIQSGPAQLLAEEDDDDDLGLGNSSLRPKQTEKLKPTASGGWLNISRLWKRNETTPSAVKANLGEQSSFYYDKELKRWVNKNGAAEAAKPAQPPPPPRAQTASPGRSHAPLPAGTAPPPRPPMRVRSNLVPTEAGSFSAPPTPASATIPDSATGPPPSTGRASRQGKRAVRSRYVDIFQQEATGTPS</sequence>
<comment type="caution">
    <text evidence="2">The sequence shown here is derived from an EMBL/GenBank/DDBJ whole genome shotgun (WGS) entry which is preliminary data.</text>
</comment>
<keyword evidence="3" id="KW-1185">Reference proteome</keyword>
<feature type="compositionally biased region" description="Polar residues" evidence="1">
    <location>
        <begin position="1"/>
        <end position="13"/>
    </location>
</feature>
<feature type="compositionally biased region" description="Low complexity" evidence="1">
    <location>
        <begin position="170"/>
        <end position="187"/>
    </location>
</feature>
<dbReference type="GO" id="GO:0007030">
    <property type="term" value="P:Golgi organization"/>
    <property type="evidence" value="ECO:0007669"/>
    <property type="project" value="TreeGrafter"/>
</dbReference>
<evidence type="ECO:0000256" key="1">
    <source>
        <dbReference type="SAM" id="MobiDB-lite"/>
    </source>
</evidence>
<dbReference type="Proteomes" id="UP000092993">
    <property type="component" value="Unassembled WGS sequence"/>
</dbReference>
<feature type="region of interest" description="Disordered" evidence="1">
    <location>
        <begin position="1"/>
        <end position="75"/>
    </location>
</feature>
<dbReference type="PANTHER" id="PTHR13402:SF6">
    <property type="entry name" value="SECRETORY 16, ISOFORM I"/>
    <property type="match status" value="1"/>
</dbReference>
<dbReference type="GO" id="GO:0012507">
    <property type="term" value="C:ER to Golgi transport vesicle membrane"/>
    <property type="evidence" value="ECO:0007669"/>
    <property type="project" value="TreeGrafter"/>
</dbReference>
<feature type="compositionally biased region" description="Low complexity" evidence="1">
    <location>
        <begin position="133"/>
        <end position="148"/>
    </location>
</feature>
<dbReference type="EMBL" id="LUGG01000004">
    <property type="protein sequence ID" value="OBZ75118.1"/>
    <property type="molecule type" value="Genomic_DNA"/>
</dbReference>
<name>A0A1C7ME79_GRIFR</name>
<dbReference type="AlphaFoldDB" id="A0A1C7ME79"/>
<reference evidence="2 3" key="1">
    <citation type="submission" date="2016-03" db="EMBL/GenBank/DDBJ databases">
        <title>Whole genome sequencing of Grifola frondosa 9006-11.</title>
        <authorList>
            <person name="Min B."/>
            <person name="Park H."/>
            <person name="Kim J.-G."/>
            <person name="Cho H."/>
            <person name="Oh Y.-L."/>
            <person name="Kong W.-S."/>
            <person name="Choi I.-G."/>
        </authorList>
    </citation>
    <scope>NUCLEOTIDE SEQUENCE [LARGE SCALE GENOMIC DNA]</scope>
    <source>
        <strain evidence="2 3">9006-11</strain>
    </source>
</reference>
<organism evidence="2 3">
    <name type="scientific">Grifola frondosa</name>
    <name type="common">Maitake</name>
    <name type="synonym">Polyporus frondosus</name>
    <dbReference type="NCBI Taxonomy" id="5627"/>
    <lineage>
        <taxon>Eukaryota</taxon>
        <taxon>Fungi</taxon>
        <taxon>Dikarya</taxon>
        <taxon>Basidiomycota</taxon>
        <taxon>Agaricomycotina</taxon>
        <taxon>Agaricomycetes</taxon>
        <taxon>Polyporales</taxon>
        <taxon>Grifolaceae</taxon>
        <taxon>Grifola</taxon>
    </lineage>
</organism>
<dbReference type="GO" id="GO:0070971">
    <property type="term" value="C:endoplasmic reticulum exit site"/>
    <property type="evidence" value="ECO:0007669"/>
    <property type="project" value="TreeGrafter"/>
</dbReference>
<protein>
    <recommendedName>
        <fullName evidence="4">COPII coat assembly protein SEC16</fullName>
    </recommendedName>
</protein>
<gene>
    <name evidence="2" type="ORF">A0H81_04206</name>
</gene>
<dbReference type="OrthoDB" id="3258589at2759"/>
<evidence type="ECO:0008006" key="4">
    <source>
        <dbReference type="Google" id="ProtNLM"/>
    </source>
</evidence>
<evidence type="ECO:0000313" key="3">
    <source>
        <dbReference type="Proteomes" id="UP000092993"/>
    </source>
</evidence>
<dbReference type="PANTHER" id="PTHR13402">
    <property type="entry name" value="RGPR-RELATED"/>
    <property type="match status" value="1"/>
</dbReference>